<dbReference type="Proteomes" id="UP000198281">
    <property type="component" value="Unassembled WGS sequence"/>
</dbReference>
<gene>
    <name evidence="9" type="ORF">SAMN06295912_11380</name>
</gene>
<organism evidence="9 10">
    <name type="scientific">Edaphosphingomonas laterariae</name>
    <dbReference type="NCBI Taxonomy" id="861865"/>
    <lineage>
        <taxon>Bacteria</taxon>
        <taxon>Pseudomonadati</taxon>
        <taxon>Pseudomonadota</taxon>
        <taxon>Alphaproteobacteria</taxon>
        <taxon>Sphingomonadales</taxon>
        <taxon>Rhizorhabdaceae</taxon>
        <taxon>Edaphosphingomonas</taxon>
    </lineage>
</organism>
<dbReference type="Gene3D" id="3.30.160.70">
    <property type="entry name" value="Methylated DNA-protein cysteine methyltransferase domain"/>
    <property type="match status" value="1"/>
</dbReference>
<dbReference type="GO" id="GO:0032259">
    <property type="term" value="P:methylation"/>
    <property type="evidence" value="ECO:0007669"/>
    <property type="project" value="UniProtKB-KW"/>
</dbReference>
<evidence type="ECO:0000256" key="3">
    <source>
        <dbReference type="ARBA" id="ARBA00022679"/>
    </source>
</evidence>
<dbReference type="InterPro" id="IPR014048">
    <property type="entry name" value="MethylDNA_cys_MeTrfase_DNA-bd"/>
</dbReference>
<evidence type="ECO:0000256" key="2">
    <source>
        <dbReference type="ARBA" id="ARBA00022603"/>
    </source>
</evidence>
<dbReference type="SUPFAM" id="SSF46767">
    <property type="entry name" value="Methylated DNA-protein cysteine methyltransferase, C-terminal domain"/>
    <property type="match status" value="1"/>
</dbReference>
<keyword evidence="5" id="KW-0234">DNA repair</keyword>
<dbReference type="Pfam" id="PF02870">
    <property type="entry name" value="Methyltransf_1N"/>
    <property type="match status" value="1"/>
</dbReference>
<dbReference type="InterPro" id="IPR008332">
    <property type="entry name" value="MethylG_MeTrfase_N"/>
</dbReference>
<dbReference type="OrthoDB" id="9802228at2"/>
<evidence type="ECO:0000313" key="10">
    <source>
        <dbReference type="Proteomes" id="UP000198281"/>
    </source>
</evidence>
<evidence type="ECO:0000256" key="1">
    <source>
        <dbReference type="ARBA" id="ARBA00001286"/>
    </source>
</evidence>
<keyword evidence="2 9" id="KW-0489">Methyltransferase</keyword>
<evidence type="ECO:0000256" key="5">
    <source>
        <dbReference type="ARBA" id="ARBA00023204"/>
    </source>
</evidence>
<evidence type="ECO:0000259" key="7">
    <source>
        <dbReference type="Pfam" id="PF01035"/>
    </source>
</evidence>
<dbReference type="GO" id="GO:0003908">
    <property type="term" value="F:methylated-DNA-[protein]-cysteine S-methyltransferase activity"/>
    <property type="evidence" value="ECO:0007669"/>
    <property type="project" value="UniProtKB-EC"/>
</dbReference>
<dbReference type="RefSeq" id="WP_089220014.1">
    <property type="nucleotide sequence ID" value="NZ_FZOS01000013.1"/>
</dbReference>
<dbReference type="GO" id="GO:0006281">
    <property type="term" value="P:DNA repair"/>
    <property type="evidence" value="ECO:0007669"/>
    <property type="project" value="UniProtKB-KW"/>
</dbReference>
<evidence type="ECO:0000259" key="8">
    <source>
        <dbReference type="Pfam" id="PF02870"/>
    </source>
</evidence>
<reference evidence="10" key="1">
    <citation type="submission" date="2017-06" db="EMBL/GenBank/DDBJ databases">
        <authorList>
            <person name="Varghese N."/>
            <person name="Submissions S."/>
        </authorList>
    </citation>
    <scope>NUCLEOTIDE SEQUENCE [LARGE SCALE GENOMIC DNA]</scope>
    <source>
        <strain evidence="10">LNB2</strain>
    </source>
</reference>
<dbReference type="PANTHER" id="PTHR10815">
    <property type="entry name" value="METHYLATED-DNA--PROTEIN-CYSTEINE METHYLTRANSFERASE"/>
    <property type="match status" value="1"/>
</dbReference>
<feature type="domain" description="Methylguanine DNA methyltransferase ribonuclease-like" evidence="8">
    <location>
        <begin position="3"/>
        <end position="64"/>
    </location>
</feature>
<keyword evidence="4" id="KW-0227">DNA damage</keyword>
<keyword evidence="10" id="KW-1185">Reference proteome</keyword>
<dbReference type="Gene3D" id="1.10.10.10">
    <property type="entry name" value="Winged helix-like DNA-binding domain superfamily/Winged helix DNA-binding domain"/>
    <property type="match status" value="1"/>
</dbReference>
<accession>A0A239GS60</accession>
<dbReference type="PROSITE" id="PS00374">
    <property type="entry name" value="MGMT"/>
    <property type="match status" value="1"/>
</dbReference>
<dbReference type="EMBL" id="FZOS01000013">
    <property type="protein sequence ID" value="SNS72049.1"/>
    <property type="molecule type" value="Genomic_DNA"/>
</dbReference>
<dbReference type="InterPro" id="IPR036388">
    <property type="entry name" value="WH-like_DNA-bd_sf"/>
</dbReference>
<dbReference type="Pfam" id="PF01035">
    <property type="entry name" value="DNA_binding_1"/>
    <property type="match status" value="1"/>
</dbReference>
<dbReference type="AlphaFoldDB" id="A0A239GS60"/>
<dbReference type="InterPro" id="IPR001497">
    <property type="entry name" value="MethylDNA_cys_MeTrfase_AS"/>
</dbReference>
<protein>
    <submittedName>
        <fullName evidence="9">Methylated-DNA-[protein]-cysteine S-methyltransferase</fullName>
    </submittedName>
</protein>
<dbReference type="NCBIfam" id="TIGR00589">
    <property type="entry name" value="ogt"/>
    <property type="match status" value="1"/>
</dbReference>
<evidence type="ECO:0000256" key="4">
    <source>
        <dbReference type="ARBA" id="ARBA00022763"/>
    </source>
</evidence>
<comment type="catalytic activity">
    <reaction evidence="1">
        <text>a 4-O-methyl-thymidine in DNA + L-cysteinyl-[protein] = a thymidine in DNA + S-methyl-L-cysteinyl-[protein]</text>
        <dbReference type="Rhea" id="RHEA:53428"/>
        <dbReference type="Rhea" id="RHEA-COMP:10131"/>
        <dbReference type="Rhea" id="RHEA-COMP:10132"/>
        <dbReference type="Rhea" id="RHEA-COMP:13555"/>
        <dbReference type="Rhea" id="RHEA-COMP:13556"/>
        <dbReference type="ChEBI" id="CHEBI:29950"/>
        <dbReference type="ChEBI" id="CHEBI:82612"/>
        <dbReference type="ChEBI" id="CHEBI:137386"/>
        <dbReference type="ChEBI" id="CHEBI:137387"/>
        <dbReference type="EC" id="2.1.1.63"/>
    </reaction>
</comment>
<sequence>MSHATLQSPIGPILVSADDKLLTGVRIGASDLADAPTPLLREAIAQLAAWFEGRLVDFDLPLAPLKSPRGEDHSAAICAIPYGETASYGELARRISSSPRAIGQACRRNPMPIIIPCHRVLGAGGVIGHYTGGEGITTKLWLLQREQRKG</sequence>
<comment type="catalytic activity">
    <reaction evidence="6">
        <text>a 6-O-methyl-2'-deoxyguanosine in DNA + L-cysteinyl-[protein] = S-methyl-L-cysteinyl-[protein] + a 2'-deoxyguanosine in DNA</text>
        <dbReference type="Rhea" id="RHEA:24000"/>
        <dbReference type="Rhea" id="RHEA-COMP:10131"/>
        <dbReference type="Rhea" id="RHEA-COMP:10132"/>
        <dbReference type="Rhea" id="RHEA-COMP:11367"/>
        <dbReference type="Rhea" id="RHEA-COMP:11368"/>
        <dbReference type="ChEBI" id="CHEBI:29950"/>
        <dbReference type="ChEBI" id="CHEBI:82612"/>
        <dbReference type="ChEBI" id="CHEBI:85445"/>
        <dbReference type="ChEBI" id="CHEBI:85448"/>
        <dbReference type="EC" id="2.1.1.63"/>
    </reaction>
</comment>
<dbReference type="SUPFAM" id="SSF53155">
    <property type="entry name" value="Methylated DNA-protein cysteine methyltransferase domain"/>
    <property type="match status" value="1"/>
</dbReference>
<keyword evidence="3 9" id="KW-0808">Transferase</keyword>
<dbReference type="PANTHER" id="PTHR10815:SF13">
    <property type="entry name" value="METHYLATED-DNA--PROTEIN-CYSTEINE METHYLTRANSFERASE"/>
    <property type="match status" value="1"/>
</dbReference>
<evidence type="ECO:0000256" key="6">
    <source>
        <dbReference type="ARBA" id="ARBA00049348"/>
    </source>
</evidence>
<dbReference type="InterPro" id="IPR036631">
    <property type="entry name" value="MGMT_N_sf"/>
</dbReference>
<feature type="domain" description="Methylated-DNA-[protein]-cysteine S-methyltransferase DNA binding" evidence="7">
    <location>
        <begin position="75"/>
        <end position="147"/>
    </location>
</feature>
<name>A0A239GS60_9SPHN</name>
<dbReference type="InterPro" id="IPR036217">
    <property type="entry name" value="MethylDNA_cys_MeTrfase_DNAb"/>
</dbReference>
<dbReference type="CDD" id="cd06445">
    <property type="entry name" value="ATase"/>
    <property type="match status" value="1"/>
</dbReference>
<proteinExistence type="predicted"/>
<evidence type="ECO:0000313" key="9">
    <source>
        <dbReference type="EMBL" id="SNS72049.1"/>
    </source>
</evidence>